<evidence type="ECO:0000256" key="1">
    <source>
        <dbReference type="SAM" id="SignalP"/>
    </source>
</evidence>
<dbReference type="PANTHER" id="PTHR40446:SF2">
    <property type="entry name" value="N-ACETYLGLUCOSAMINE-1-PHOSPHODIESTER ALPHA-N-ACETYLGLUCOSAMINIDASE"/>
    <property type="match status" value="1"/>
</dbReference>
<dbReference type="Pfam" id="PF09992">
    <property type="entry name" value="NAGPA"/>
    <property type="match status" value="1"/>
</dbReference>
<dbReference type="InterPro" id="IPR018711">
    <property type="entry name" value="NAGPA"/>
</dbReference>
<dbReference type="PANTHER" id="PTHR40446">
    <property type="entry name" value="N-ACETYLGLUCOSAMINE-1-PHOSPHODIESTER ALPHA-N-ACETYLGLUCOSAMINIDASE"/>
    <property type="match status" value="1"/>
</dbReference>
<evidence type="ECO:0000259" key="2">
    <source>
        <dbReference type="Pfam" id="PF09992"/>
    </source>
</evidence>
<reference evidence="3 4" key="1">
    <citation type="submission" date="2015-11" db="EMBL/GenBank/DDBJ databases">
        <title>Sequence of Pedobacter ginsenosidimutans.</title>
        <authorList>
            <person name="Carson E."/>
            <person name="Keyser V."/>
            <person name="Newman J."/>
            <person name="Miller J."/>
        </authorList>
    </citation>
    <scope>NUCLEOTIDE SEQUENCE [LARGE SCALE GENOMIC DNA]</scope>
    <source>
        <strain evidence="3 4">KACC 14530</strain>
    </source>
</reference>
<evidence type="ECO:0000313" key="3">
    <source>
        <dbReference type="EMBL" id="KRT17676.1"/>
    </source>
</evidence>
<keyword evidence="4" id="KW-1185">Reference proteome</keyword>
<accession>A0A0T5VUW8</accession>
<feature type="chain" id="PRO_5006665782" description="Phosphodiester glycosidase domain-containing protein" evidence="1">
    <location>
        <begin position="21"/>
        <end position="291"/>
    </location>
</feature>
<keyword evidence="1" id="KW-0732">Signal</keyword>
<gene>
    <name evidence="3" type="ORF">ASU31_03805</name>
</gene>
<feature type="domain" description="Phosphodiester glycosidase" evidence="2">
    <location>
        <begin position="95"/>
        <end position="285"/>
    </location>
</feature>
<protein>
    <recommendedName>
        <fullName evidence="2">Phosphodiester glycosidase domain-containing protein</fullName>
    </recommendedName>
</protein>
<name>A0A0T5VUW8_9SPHI</name>
<dbReference type="EMBL" id="LMZQ01000002">
    <property type="protein sequence ID" value="KRT17676.1"/>
    <property type="molecule type" value="Genomic_DNA"/>
</dbReference>
<dbReference type="OrthoDB" id="9809781at2"/>
<dbReference type="Proteomes" id="UP000051950">
    <property type="component" value="Unassembled WGS sequence"/>
</dbReference>
<comment type="caution">
    <text evidence="3">The sequence shown here is derived from an EMBL/GenBank/DDBJ whole genome shotgun (WGS) entry which is preliminary data.</text>
</comment>
<feature type="signal peptide" evidence="1">
    <location>
        <begin position="1"/>
        <end position="20"/>
    </location>
</feature>
<evidence type="ECO:0000313" key="4">
    <source>
        <dbReference type="Proteomes" id="UP000051950"/>
    </source>
</evidence>
<dbReference type="RefSeq" id="WP_057931058.1">
    <property type="nucleotide sequence ID" value="NZ_LMZQ01000002.1"/>
</dbReference>
<dbReference type="AlphaFoldDB" id="A0A0T5VUW8"/>
<dbReference type="STRING" id="687842.ASU31_03805"/>
<proteinExistence type="predicted"/>
<sequence length="291" mass="32438">MFKKLFFAVVLFTASFSAFGQNADSIIIVKTEWHKNRIAKQVVLFQHHFDQKNLFAANENISFLEIKNTGRKAVFAIGAEEKELITTSNFGLRDTAIAAVNGNFFDVKNGGSVDFVRVNGKTINTNHLDKNGNRARHQEAAVVIENGKISIQKWDGTSDWETKLAAKDVLLNGPLLTLNHIDEKLDTTGFSRLRHPRTCLGIKPNGRVILLTVDGRNENSAGMSLFELTKLMRWLGCASALNFDGGGSTTLWVNGMPDNGVVNYPTDNKKWDHEGQRKVANVILVKKQVRR</sequence>
<organism evidence="3 4">
    <name type="scientific">Pedobacter ginsenosidimutans</name>
    <dbReference type="NCBI Taxonomy" id="687842"/>
    <lineage>
        <taxon>Bacteria</taxon>
        <taxon>Pseudomonadati</taxon>
        <taxon>Bacteroidota</taxon>
        <taxon>Sphingobacteriia</taxon>
        <taxon>Sphingobacteriales</taxon>
        <taxon>Sphingobacteriaceae</taxon>
        <taxon>Pedobacter</taxon>
    </lineage>
</organism>